<proteinExistence type="predicted"/>
<dbReference type="GO" id="GO:0008033">
    <property type="term" value="P:tRNA processing"/>
    <property type="evidence" value="ECO:0007669"/>
    <property type="project" value="TreeGrafter"/>
</dbReference>
<protein>
    <submittedName>
        <fullName evidence="1">Uncharacterized protein</fullName>
    </submittedName>
</protein>
<dbReference type="PANTHER" id="PTHR46516">
    <property type="entry name" value="TRNA-SPECIFIC ADENOSINE DEAMINASE 1"/>
    <property type="match status" value="1"/>
</dbReference>
<dbReference type="AlphaFoldDB" id="A0A8C0H828"/>
<name>A0A8C0H828_CHEAB</name>
<dbReference type="GeneTree" id="ENSGT00940000169524"/>
<sequence length="76" mass="8443">MWSADEIAGLCYTHYSTKLPKQGKPDPNREWTLLAAVVKVESAPEKEACLNVGNLQGENESSFLSKCLLRDFKGDL</sequence>
<dbReference type="Ensembl" id="ENSCABT00000020891.1">
    <property type="protein sequence ID" value="ENSCABP00000019071.1"/>
    <property type="gene ID" value="ENSCABG00000014082.1"/>
</dbReference>
<reference evidence="1" key="2">
    <citation type="submission" date="2025-09" db="UniProtKB">
        <authorList>
            <consortium name="Ensembl"/>
        </authorList>
    </citation>
    <scope>IDENTIFICATION</scope>
</reference>
<reference evidence="1" key="1">
    <citation type="submission" date="2025-08" db="UniProtKB">
        <authorList>
            <consortium name="Ensembl"/>
        </authorList>
    </citation>
    <scope>IDENTIFICATION</scope>
</reference>
<dbReference type="Proteomes" id="UP000694404">
    <property type="component" value="Unplaced"/>
</dbReference>
<organism evidence="1 2">
    <name type="scientific">Chelonoidis abingdonii</name>
    <name type="common">Abingdon island giant tortoise</name>
    <name type="synonym">Testudo abingdonii</name>
    <dbReference type="NCBI Taxonomy" id="106734"/>
    <lineage>
        <taxon>Eukaryota</taxon>
        <taxon>Metazoa</taxon>
        <taxon>Chordata</taxon>
        <taxon>Craniata</taxon>
        <taxon>Vertebrata</taxon>
        <taxon>Euteleostomi</taxon>
        <taxon>Archelosauria</taxon>
        <taxon>Testudinata</taxon>
        <taxon>Testudines</taxon>
        <taxon>Cryptodira</taxon>
        <taxon>Durocryptodira</taxon>
        <taxon>Testudinoidea</taxon>
        <taxon>Testudinidae</taxon>
        <taxon>Chelonoidis</taxon>
    </lineage>
</organism>
<dbReference type="PANTHER" id="PTHR46516:SF1">
    <property type="entry name" value="TRNA-SPECIFIC ADENOSINE DEAMINASE 1"/>
    <property type="match status" value="1"/>
</dbReference>
<evidence type="ECO:0000313" key="1">
    <source>
        <dbReference type="Ensembl" id="ENSCABP00000019071.1"/>
    </source>
</evidence>
<dbReference type="GO" id="GO:0008251">
    <property type="term" value="F:tRNA-specific adenosine deaminase activity"/>
    <property type="evidence" value="ECO:0007669"/>
    <property type="project" value="TreeGrafter"/>
</dbReference>
<keyword evidence="2" id="KW-1185">Reference proteome</keyword>
<accession>A0A8C0H828</accession>
<evidence type="ECO:0000313" key="2">
    <source>
        <dbReference type="Proteomes" id="UP000694404"/>
    </source>
</evidence>